<dbReference type="Proteomes" id="UP001642464">
    <property type="component" value="Unassembled WGS sequence"/>
</dbReference>
<keyword evidence="2" id="KW-1133">Transmembrane helix</keyword>
<evidence type="ECO:0000313" key="5">
    <source>
        <dbReference type="Proteomes" id="UP001642464"/>
    </source>
</evidence>
<gene>
    <name evidence="4" type="ORF">SCF082_LOCUS1069</name>
</gene>
<evidence type="ECO:0000256" key="2">
    <source>
        <dbReference type="SAM" id="Phobius"/>
    </source>
</evidence>
<reference evidence="4 5" key="1">
    <citation type="submission" date="2024-02" db="EMBL/GenBank/DDBJ databases">
        <authorList>
            <person name="Chen Y."/>
            <person name="Shah S."/>
            <person name="Dougan E. K."/>
            <person name="Thang M."/>
            <person name="Chan C."/>
        </authorList>
    </citation>
    <scope>NUCLEOTIDE SEQUENCE [LARGE SCALE GENOMIC DNA]</scope>
</reference>
<accession>A0ABP0HBR0</accession>
<dbReference type="InterPro" id="IPR036844">
    <property type="entry name" value="Hint_dom_sf"/>
</dbReference>
<comment type="caution">
    <text evidence="4">The sequence shown here is derived from an EMBL/GenBank/DDBJ whole genome shotgun (WGS) entry which is preliminary data.</text>
</comment>
<keyword evidence="2" id="KW-0812">Transmembrane</keyword>
<dbReference type="SUPFAM" id="SSF51294">
    <property type="entry name" value="Hedgehog/intein (Hint) domain"/>
    <property type="match status" value="1"/>
</dbReference>
<evidence type="ECO:0000313" key="4">
    <source>
        <dbReference type="EMBL" id="CAK8987646.1"/>
    </source>
</evidence>
<dbReference type="EMBL" id="CAXAMM010000470">
    <property type="protein sequence ID" value="CAK8987646.1"/>
    <property type="molecule type" value="Genomic_DNA"/>
</dbReference>
<name>A0ABP0HBR0_9DINO</name>
<dbReference type="CDD" id="cd00081">
    <property type="entry name" value="Hint"/>
    <property type="match status" value="1"/>
</dbReference>
<dbReference type="InterPro" id="IPR003587">
    <property type="entry name" value="Hint_dom_N"/>
</dbReference>
<proteinExistence type="predicted"/>
<feature type="compositionally biased region" description="Polar residues" evidence="1">
    <location>
        <begin position="241"/>
        <end position="250"/>
    </location>
</feature>
<evidence type="ECO:0000259" key="3">
    <source>
        <dbReference type="SMART" id="SM00306"/>
    </source>
</evidence>
<feature type="compositionally biased region" description="Low complexity" evidence="1">
    <location>
        <begin position="251"/>
        <end position="261"/>
    </location>
</feature>
<evidence type="ECO:0000256" key="1">
    <source>
        <dbReference type="SAM" id="MobiDB-lite"/>
    </source>
</evidence>
<protein>
    <recommendedName>
        <fullName evidence="3">Hint domain-containing protein</fullName>
    </recommendedName>
</protein>
<organism evidence="4 5">
    <name type="scientific">Durusdinium trenchii</name>
    <dbReference type="NCBI Taxonomy" id="1381693"/>
    <lineage>
        <taxon>Eukaryota</taxon>
        <taxon>Sar</taxon>
        <taxon>Alveolata</taxon>
        <taxon>Dinophyceae</taxon>
        <taxon>Suessiales</taxon>
        <taxon>Symbiodiniaceae</taxon>
        <taxon>Durusdinium</taxon>
    </lineage>
</organism>
<feature type="domain" description="Hint" evidence="3">
    <location>
        <begin position="292"/>
        <end position="372"/>
    </location>
</feature>
<feature type="region of interest" description="Disordered" evidence="1">
    <location>
        <begin position="435"/>
        <end position="459"/>
    </location>
</feature>
<keyword evidence="2" id="KW-0472">Membrane</keyword>
<sequence length="459" mass="50721">MMCRSIDSLNDLYDRGMLTRCIVDSVECLRRPNLGALQAHDPPQPCIVDLPKMPILYQTKTVGSKVYIAKEEIPAFLQDNGLGIMNAEEVASHLESKLEAYFPISECKCLGKYNIHGKVVAGSLGSPNDMAGLKPGEARYKIKINEDFSKYTEDPAAYEQKVKEGILQALGLDPAKIPGAKKHIKIEDAKEGCIDMRIVISLVLIVVPPLMVFLGFRAHQWVRKQPRVQSLHVLVQDSPSGLQIPQQQDGSVFSSQSPVSPSNSTRRVLSHFEFQSHGDDDWVFVGHLHESSRCYLPETLFRTPGGGVKTARQLQEDDHVLGSKKRRLRTLRTAQAEITLTSSHRVIVFENEVKSERIARDLKEGDILQVGTRRQKLAKVIADERDTEVIELGFHPDEPVETFQAPQFGVATLGARRPHAEGGVGMVGAYGPLGPYHVDGSPQHAENDTSSASARPRSA</sequence>
<feature type="region of interest" description="Disordered" evidence="1">
    <location>
        <begin position="241"/>
        <end position="261"/>
    </location>
</feature>
<keyword evidence="5" id="KW-1185">Reference proteome</keyword>
<feature type="transmembrane region" description="Helical" evidence="2">
    <location>
        <begin position="198"/>
        <end position="216"/>
    </location>
</feature>
<dbReference type="SMART" id="SM00306">
    <property type="entry name" value="HintN"/>
    <property type="match status" value="1"/>
</dbReference>